<evidence type="ECO:0000256" key="3">
    <source>
        <dbReference type="ARBA" id="ARBA00022723"/>
    </source>
</evidence>
<dbReference type="PANTHER" id="PTHR21208">
    <property type="entry name" value="ADP-DEPENDENT GLUCOKINASE"/>
    <property type="match status" value="1"/>
</dbReference>
<evidence type="ECO:0000256" key="1">
    <source>
        <dbReference type="ARBA" id="ARBA00022490"/>
    </source>
</evidence>
<keyword evidence="8" id="KW-1185">Reference proteome</keyword>
<evidence type="ECO:0000256" key="6">
    <source>
        <dbReference type="ARBA" id="ARBA00023152"/>
    </source>
</evidence>
<sequence>MAYQDKYLEYLEAVPGVVDRCRETGNRPVLAYTSNLDAIVKWDVESFNSLLEKYLKDEPSFAEEESVDNMEDFARIVTYFAINGYGGEVDITSGEVIEELKSYFEMQHGLGGTCAQGAAALGAMGMPVMVHITDRSKEVLEWMDYEGMESIKGEERVPLAQCVSGDEPLIHLIMQFTKGDIIRANGREYEIPLSNRLIMGYDQVHKIMPVEKDFLNYMEAHSENMYSYDVSGFNAIVSLDVLKERLCELERHYQILKEKNPDLKIYFESAHFISAKIRDYLYSVLAGYVDIMGMNEEELVDLTKKKEHPVDKDDIVSVLSGLDYVLELYPVKGIVMHSKDYALYYGEPMDGVDLEMGLTLGNLMSGTRARIGRYGTQSDCRESLELELSPTGVEFAEKINKMDLKHTAILVPSRYMEKPRFTIGLGDTFVAGMQMCFVK</sequence>
<dbReference type="RefSeq" id="WP_066737458.1">
    <property type="nucleotide sequence ID" value="NZ_JAJCIQ010000005.1"/>
</dbReference>
<evidence type="ECO:0000256" key="2">
    <source>
        <dbReference type="ARBA" id="ARBA00022679"/>
    </source>
</evidence>
<keyword evidence="2" id="KW-0808">Transferase</keyword>
<proteinExistence type="predicted"/>
<evidence type="ECO:0000256" key="5">
    <source>
        <dbReference type="ARBA" id="ARBA00022842"/>
    </source>
</evidence>
<organism evidence="7 8">
    <name type="scientific">Bariatricus massiliensis</name>
    <dbReference type="NCBI Taxonomy" id="1745713"/>
    <lineage>
        <taxon>Bacteria</taxon>
        <taxon>Bacillati</taxon>
        <taxon>Bacillota</taxon>
        <taxon>Clostridia</taxon>
        <taxon>Lachnospirales</taxon>
        <taxon>Lachnospiraceae</taxon>
        <taxon>Bariatricus</taxon>
    </lineage>
</organism>
<comment type="caution">
    <text evidence="7">The sequence shown here is derived from an EMBL/GenBank/DDBJ whole genome shotgun (WGS) entry which is preliminary data.</text>
</comment>
<dbReference type="SUPFAM" id="SSF53613">
    <property type="entry name" value="Ribokinase-like"/>
    <property type="match status" value="1"/>
</dbReference>
<evidence type="ECO:0000313" key="8">
    <source>
        <dbReference type="Proteomes" id="UP001299546"/>
    </source>
</evidence>
<keyword evidence="4" id="KW-0418">Kinase</keyword>
<reference evidence="7 8" key="1">
    <citation type="submission" date="2021-10" db="EMBL/GenBank/DDBJ databases">
        <title>Collection of gut derived symbiotic bacterial strains cultured from healthy donors.</title>
        <authorList>
            <person name="Lin H."/>
            <person name="Littmann E."/>
            <person name="Kohout C."/>
            <person name="Pamer E.G."/>
        </authorList>
    </citation>
    <scope>NUCLEOTIDE SEQUENCE [LARGE SCALE GENOMIC DNA]</scope>
    <source>
        <strain evidence="7 8">DFI.1.165</strain>
    </source>
</reference>
<dbReference type="InterPro" id="IPR029056">
    <property type="entry name" value="Ribokinase-like"/>
</dbReference>
<accession>A0ABS8DGI6</accession>
<gene>
    <name evidence="7" type="ORF">LIZ65_09470</name>
</gene>
<dbReference type="Proteomes" id="UP001299546">
    <property type="component" value="Unassembled WGS sequence"/>
</dbReference>
<dbReference type="Gene3D" id="3.30.1110.20">
    <property type="match status" value="1"/>
</dbReference>
<name>A0ABS8DGI6_9FIRM</name>
<keyword evidence="1" id="KW-0963">Cytoplasm</keyword>
<protein>
    <submittedName>
        <fullName evidence="7">ADP-dependent glucokinase/phosphofructokinase</fullName>
    </submittedName>
</protein>
<evidence type="ECO:0000313" key="7">
    <source>
        <dbReference type="EMBL" id="MCB7387518.1"/>
    </source>
</evidence>
<keyword evidence="6" id="KW-0324">Glycolysis</keyword>
<dbReference type="Pfam" id="PF04587">
    <property type="entry name" value="ADP_PFK_GK"/>
    <property type="match status" value="1"/>
</dbReference>
<evidence type="ECO:0000256" key="4">
    <source>
        <dbReference type="ARBA" id="ARBA00022777"/>
    </source>
</evidence>
<dbReference type="PROSITE" id="PS51255">
    <property type="entry name" value="ADPK"/>
    <property type="match status" value="1"/>
</dbReference>
<dbReference type="PANTHER" id="PTHR21208:SF1">
    <property type="entry name" value="ADP-DEPENDENT GLUCOKINASE"/>
    <property type="match status" value="1"/>
</dbReference>
<dbReference type="Gene3D" id="3.40.1190.20">
    <property type="match status" value="1"/>
</dbReference>
<dbReference type="InterPro" id="IPR007666">
    <property type="entry name" value="ADP_PFK/GK"/>
</dbReference>
<keyword evidence="5" id="KW-0460">Magnesium</keyword>
<keyword evidence="3" id="KW-0479">Metal-binding</keyword>
<dbReference type="EMBL" id="JAJCIS010000004">
    <property type="protein sequence ID" value="MCB7387518.1"/>
    <property type="molecule type" value="Genomic_DNA"/>
</dbReference>